<feature type="non-terminal residue" evidence="2">
    <location>
        <position position="37"/>
    </location>
</feature>
<protein>
    <submittedName>
        <fullName evidence="2">Uncharacterized protein</fullName>
    </submittedName>
</protein>
<name>A0A4Y2NLA9_ARAVE</name>
<evidence type="ECO:0000313" key="5">
    <source>
        <dbReference type="Proteomes" id="UP000499080"/>
    </source>
</evidence>
<reference evidence="2 5" key="1">
    <citation type="journal article" date="2019" name="Sci. Rep.">
        <title>Orb-weaving spider Araneus ventricosus genome elucidates the spidroin gene catalogue.</title>
        <authorList>
            <person name="Kono N."/>
            <person name="Nakamura H."/>
            <person name="Ohtoshi R."/>
            <person name="Moran D.A.P."/>
            <person name="Shinohara A."/>
            <person name="Yoshida Y."/>
            <person name="Fujiwara M."/>
            <person name="Mori M."/>
            <person name="Tomita M."/>
            <person name="Arakawa K."/>
        </authorList>
    </citation>
    <scope>NUCLEOTIDE SEQUENCE [LARGE SCALE GENOMIC DNA]</scope>
</reference>
<dbReference type="AlphaFoldDB" id="A0A4Y2NLA9"/>
<organism evidence="2 5">
    <name type="scientific">Araneus ventricosus</name>
    <name type="common">Orbweaver spider</name>
    <name type="synonym">Epeira ventricosa</name>
    <dbReference type="NCBI Taxonomy" id="182803"/>
    <lineage>
        <taxon>Eukaryota</taxon>
        <taxon>Metazoa</taxon>
        <taxon>Ecdysozoa</taxon>
        <taxon>Arthropoda</taxon>
        <taxon>Chelicerata</taxon>
        <taxon>Arachnida</taxon>
        <taxon>Araneae</taxon>
        <taxon>Araneomorphae</taxon>
        <taxon>Entelegynae</taxon>
        <taxon>Araneoidea</taxon>
        <taxon>Araneidae</taxon>
        <taxon>Araneus</taxon>
    </lineage>
</organism>
<dbReference type="Proteomes" id="UP000499080">
    <property type="component" value="Unassembled WGS sequence"/>
</dbReference>
<evidence type="ECO:0000256" key="1">
    <source>
        <dbReference type="SAM" id="MobiDB-lite"/>
    </source>
</evidence>
<evidence type="ECO:0000313" key="3">
    <source>
        <dbReference type="EMBL" id="GBN39645.1"/>
    </source>
</evidence>
<proteinExistence type="predicted"/>
<dbReference type="EMBL" id="BGPR01288065">
    <property type="protein sequence ID" value="GBN39685.1"/>
    <property type="molecule type" value="Genomic_DNA"/>
</dbReference>
<comment type="caution">
    <text evidence="2">The sequence shown here is derived from an EMBL/GenBank/DDBJ whole genome shotgun (WGS) entry which is preliminary data.</text>
</comment>
<evidence type="ECO:0000313" key="2">
    <source>
        <dbReference type="EMBL" id="GBN39634.1"/>
    </source>
</evidence>
<dbReference type="EMBL" id="BGPR01288048">
    <property type="protein sequence ID" value="GBN39645.1"/>
    <property type="molecule type" value="Genomic_DNA"/>
</dbReference>
<gene>
    <name evidence="3" type="ORF">AVEN_223426_1</name>
    <name evidence="4" type="ORF">AVEN_247106_1</name>
    <name evidence="2" type="ORF">AVEN_99863_1</name>
</gene>
<dbReference type="EMBL" id="BGPR01288043">
    <property type="protein sequence ID" value="GBN39634.1"/>
    <property type="molecule type" value="Genomic_DNA"/>
</dbReference>
<accession>A0A4Y2NLA9</accession>
<feature type="region of interest" description="Disordered" evidence="1">
    <location>
        <begin position="1"/>
        <end position="25"/>
    </location>
</feature>
<evidence type="ECO:0000313" key="4">
    <source>
        <dbReference type="EMBL" id="GBN39685.1"/>
    </source>
</evidence>
<sequence>MDVPSFGNRPNKIADSECNSTDDHDANVQMHAKQLRL</sequence>
<keyword evidence="5" id="KW-1185">Reference proteome</keyword>